<keyword evidence="2" id="KW-0472">Membrane</keyword>
<evidence type="ECO:0000256" key="1">
    <source>
        <dbReference type="SAM" id="MobiDB-lite"/>
    </source>
</evidence>
<reference evidence="3 4" key="1">
    <citation type="submission" date="2023-01" db="EMBL/GenBank/DDBJ databases">
        <title>Analysis of 21 Apiospora genomes using comparative genomics revels a genus with tremendous synthesis potential of carbohydrate active enzymes and secondary metabolites.</title>
        <authorList>
            <person name="Sorensen T."/>
        </authorList>
    </citation>
    <scope>NUCLEOTIDE SEQUENCE [LARGE SCALE GENOMIC DNA]</scope>
    <source>
        <strain evidence="3 4">CBS 20057</strain>
    </source>
</reference>
<keyword evidence="2" id="KW-0812">Transmembrane</keyword>
<sequence length="201" mass="22103">MSSDDDPDYDGMGSNNAHPFTWVMVPIVVLAIAAVLMTCMRYRRRNKMLRAFGANPPDRDLEASRYRRPAGASRWQWAGAGDAPRGVGRRRFGLGVPSREEGLNELGEAPPAYSKSPQQDSHIEMGTPAASVAPPTTETHTAPRPGGPADIRASSPPAYDGSSPNDSTIPSAPPLRFYHRVRGRFHYDVCTMFHANKERER</sequence>
<dbReference type="EMBL" id="JAQQWI010000007">
    <property type="protein sequence ID" value="KAK8027057.1"/>
    <property type="molecule type" value="Genomic_DNA"/>
</dbReference>
<protein>
    <submittedName>
        <fullName evidence="3">Uncharacterized protein</fullName>
    </submittedName>
</protein>
<proteinExistence type="predicted"/>
<gene>
    <name evidence="3" type="ORF">PG991_004113</name>
</gene>
<feature type="region of interest" description="Disordered" evidence="1">
    <location>
        <begin position="100"/>
        <end position="173"/>
    </location>
</feature>
<feature type="transmembrane region" description="Helical" evidence="2">
    <location>
        <begin position="20"/>
        <end position="40"/>
    </location>
</feature>
<keyword evidence="2" id="KW-1133">Transmembrane helix</keyword>
<name>A0ABR1S7N0_9PEZI</name>
<keyword evidence="4" id="KW-1185">Reference proteome</keyword>
<organism evidence="3 4">
    <name type="scientific">Apiospora marii</name>
    <dbReference type="NCBI Taxonomy" id="335849"/>
    <lineage>
        <taxon>Eukaryota</taxon>
        <taxon>Fungi</taxon>
        <taxon>Dikarya</taxon>
        <taxon>Ascomycota</taxon>
        <taxon>Pezizomycotina</taxon>
        <taxon>Sordariomycetes</taxon>
        <taxon>Xylariomycetidae</taxon>
        <taxon>Amphisphaeriales</taxon>
        <taxon>Apiosporaceae</taxon>
        <taxon>Apiospora</taxon>
    </lineage>
</organism>
<accession>A0ABR1S7N0</accession>
<evidence type="ECO:0000313" key="4">
    <source>
        <dbReference type="Proteomes" id="UP001396898"/>
    </source>
</evidence>
<evidence type="ECO:0000256" key="2">
    <source>
        <dbReference type="SAM" id="Phobius"/>
    </source>
</evidence>
<dbReference type="Proteomes" id="UP001396898">
    <property type="component" value="Unassembled WGS sequence"/>
</dbReference>
<comment type="caution">
    <text evidence="3">The sequence shown here is derived from an EMBL/GenBank/DDBJ whole genome shotgun (WGS) entry which is preliminary data.</text>
</comment>
<evidence type="ECO:0000313" key="3">
    <source>
        <dbReference type="EMBL" id="KAK8027057.1"/>
    </source>
</evidence>